<dbReference type="GO" id="GO:0022857">
    <property type="term" value="F:transmembrane transporter activity"/>
    <property type="evidence" value="ECO:0007669"/>
    <property type="project" value="InterPro"/>
</dbReference>
<dbReference type="EMBL" id="SMKU01000126">
    <property type="protein sequence ID" value="TDD82288.1"/>
    <property type="molecule type" value="Genomic_DNA"/>
</dbReference>
<evidence type="ECO:0000313" key="8">
    <source>
        <dbReference type="EMBL" id="TDD82288.1"/>
    </source>
</evidence>
<reference evidence="8 9" key="1">
    <citation type="submission" date="2019-03" db="EMBL/GenBank/DDBJ databases">
        <title>Draft genome sequences of novel Actinobacteria.</title>
        <authorList>
            <person name="Sahin N."/>
            <person name="Ay H."/>
            <person name="Saygin H."/>
        </authorList>
    </citation>
    <scope>NUCLEOTIDE SEQUENCE [LARGE SCALE GENOMIC DNA]</scope>
    <source>
        <strain evidence="8 9">H3C3</strain>
    </source>
</reference>
<feature type="transmembrane region" description="Helical" evidence="7">
    <location>
        <begin position="366"/>
        <end position="385"/>
    </location>
</feature>
<keyword evidence="9" id="KW-1185">Reference proteome</keyword>
<evidence type="ECO:0000256" key="7">
    <source>
        <dbReference type="SAM" id="Phobius"/>
    </source>
</evidence>
<feature type="region of interest" description="Disordered" evidence="6">
    <location>
        <begin position="1"/>
        <end position="22"/>
    </location>
</feature>
<dbReference type="PANTHER" id="PTHR42770">
    <property type="entry name" value="AMINO ACID TRANSPORTER-RELATED"/>
    <property type="match status" value="1"/>
</dbReference>
<feature type="transmembrane region" description="Helical" evidence="7">
    <location>
        <begin position="151"/>
        <end position="169"/>
    </location>
</feature>
<dbReference type="RefSeq" id="WP_131896525.1">
    <property type="nucleotide sequence ID" value="NZ_SMKU01000126.1"/>
</dbReference>
<proteinExistence type="predicted"/>
<sequence>MTTAHSKPAGPEPGKGGGSGEADGEEVLRSFGYAQELKRSLGLTDLAVYGLVMMLPIAPFTIFGAVFNESKGMVALTYLIGLVAMLFTALSYREMSRAFPVAGSVYSYAGRGINDKVGFLAGWAILLDYLLVPTLLYVMSAAALNSLMPSVPQWCWVVMFVLVNTTINLMGIDSTARLNRLFLLAELVVLALFVGFSLAAVAEGENGARFSFDPMLNPDLLTPGLIFGALSIAVLSFLGFDGISTLSEEVRDGDRRLVGRATLVALCVVAVLFVTQTWVAALLVPGRTGFAGDDATNSAFYDIAWIAGGGWLKQTTAVAAALATGVANSLVAQAATSRLLFSMARDRKLPAFLARVHPVRRTPERAILFVAAVSLALGLTFTGQISLLSQLVNFGALFSFLVLHVAVFVHFRLRHRSTRWHLHVLAPALGLAIIGTVLWNADADAKTGGLAWLAIGVLVLVFFRLTGRGANLTLED</sequence>
<dbReference type="Proteomes" id="UP000294513">
    <property type="component" value="Unassembled WGS sequence"/>
</dbReference>
<evidence type="ECO:0000256" key="4">
    <source>
        <dbReference type="ARBA" id="ARBA00022989"/>
    </source>
</evidence>
<evidence type="ECO:0000256" key="1">
    <source>
        <dbReference type="ARBA" id="ARBA00004651"/>
    </source>
</evidence>
<evidence type="ECO:0000313" key="9">
    <source>
        <dbReference type="Proteomes" id="UP000294513"/>
    </source>
</evidence>
<feature type="transmembrane region" description="Helical" evidence="7">
    <location>
        <begin position="46"/>
        <end position="67"/>
    </location>
</feature>
<dbReference type="GO" id="GO:0005886">
    <property type="term" value="C:plasma membrane"/>
    <property type="evidence" value="ECO:0007669"/>
    <property type="project" value="UniProtKB-SubCell"/>
</dbReference>
<organism evidence="8 9">
    <name type="scientific">Actinomadura rubrisoli</name>
    <dbReference type="NCBI Taxonomy" id="2530368"/>
    <lineage>
        <taxon>Bacteria</taxon>
        <taxon>Bacillati</taxon>
        <taxon>Actinomycetota</taxon>
        <taxon>Actinomycetes</taxon>
        <taxon>Streptosporangiales</taxon>
        <taxon>Thermomonosporaceae</taxon>
        <taxon>Actinomadura</taxon>
    </lineage>
</organism>
<name>A0A4R5B7N0_9ACTN</name>
<comment type="subcellular location">
    <subcellularLocation>
        <location evidence="1">Cell membrane</location>
        <topology evidence="1">Multi-pass membrane protein</topology>
    </subcellularLocation>
</comment>
<feature type="transmembrane region" description="Helical" evidence="7">
    <location>
        <begin position="220"/>
        <end position="240"/>
    </location>
</feature>
<feature type="transmembrane region" description="Helical" evidence="7">
    <location>
        <begin position="317"/>
        <end position="341"/>
    </location>
</feature>
<feature type="transmembrane region" description="Helical" evidence="7">
    <location>
        <begin position="117"/>
        <end position="139"/>
    </location>
</feature>
<dbReference type="PANTHER" id="PTHR42770:SF16">
    <property type="entry name" value="AMINO ACID PERMEASE"/>
    <property type="match status" value="1"/>
</dbReference>
<evidence type="ECO:0000256" key="6">
    <source>
        <dbReference type="SAM" id="MobiDB-lite"/>
    </source>
</evidence>
<keyword evidence="5 7" id="KW-0472">Membrane</keyword>
<dbReference type="InterPro" id="IPR002293">
    <property type="entry name" value="AA/rel_permease1"/>
</dbReference>
<dbReference type="OrthoDB" id="4568421at2"/>
<dbReference type="Pfam" id="PF13520">
    <property type="entry name" value="AA_permease_2"/>
    <property type="match status" value="1"/>
</dbReference>
<feature type="transmembrane region" description="Helical" evidence="7">
    <location>
        <begin position="391"/>
        <end position="413"/>
    </location>
</feature>
<accession>A0A4R5B7N0</accession>
<comment type="caution">
    <text evidence="8">The sequence shown here is derived from an EMBL/GenBank/DDBJ whole genome shotgun (WGS) entry which is preliminary data.</text>
</comment>
<keyword evidence="4 7" id="KW-1133">Transmembrane helix</keyword>
<evidence type="ECO:0000256" key="2">
    <source>
        <dbReference type="ARBA" id="ARBA00022475"/>
    </source>
</evidence>
<protein>
    <submittedName>
        <fullName evidence="8">APC family permease</fullName>
    </submittedName>
</protein>
<feature type="transmembrane region" description="Helical" evidence="7">
    <location>
        <begin position="261"/>
        <end position="284"/>
    </location>
</feature>
<evidence type="ECO:0000256" key="3">
    <source>
        <dbReference type="ARBA" id="ARBA00022692"/>
    </source>
</evidence>
<feature type="transmembrane region" description="Helical" evidence="7">
    <location>
        <begin position="420"/>
        <end position="441"/>
    </location>
</feature>
<dbReference type="AlphaFoldDB" id="A0A4R5B7N0"/>
<feature type="transmembrane region" description="Helical" evidence="7">
    <location>
        <begin position="73"/>
        <end position="92"/>
    </location>
</feature>
<keyword evidence="3 7" id="KW-0812">Transmembrane</keyword>
<dbReference type="Gene3D" id="1.20.1740.10">
    <property type="entry name" value="Amino acid/polyamine transporter I"/>
    <property type="match status" value="1"/>
</dbReference>
<feature type="transmembrane region" description="Helical" evidence="7">
    <location>
        <begin position="181"/>
        <end position="200"/>
    </location>
</feature>
<keyword evidence="2" id="KW-1003">Cell membrane</keyword>
<dbReference type="PIRSF" id="PIRSF006060">
    <property type="entry name" value="AA_transporter"/>
    <property type="match status" value="1"/>
</dbReference>
<evidence type="ECO:0000256" key="5">
    <source>
        <dbReference type="ARBA" id="ARBA00023136"/>
    </source>
</evidence>
<gene>
    <name evidence="8" type="ORF">E1298_22925</name>
</gene>
<dbReference type="InterPro" id="IPR050367">
    <property type="entry name" value="APC_superfamily"/>
</dbReference>
<feature type="transmembrane region" description="Helical" evidence="7">
    <location>
        <begin position="447"/>
        <end position="465"/>
    </location>
</feature>